<evidence type="ECO:0000256" key="8">
    <source>
        <dbReference type="ARBA" id="ARBA00022989"/>
    </source>
</evidence>
<feature type="domain" description="Fibronectin type-III" evidence="16">
    <location>
        <begin position="249"/>
        <end position="348"/>
    </location>
</feature>
<feature type="region of interest" description="Disordered" evidence="11">
    <location>
        <begin position="239"/>
        <end position="260"/>
    </location>
</feature>
<dbReference type="PRINTS" id="PR00700">
    <property type="entry name" value="PRTYPHPHTASE"/>
</dbReference>
<dbReference type="Pfam" id="PF18861">
    <property type="entry name" value="PTP_tm"/>
    <property type="match status" value="1"/>
</dbReference>
<sequence length="1389" mass="155370">MFIVDMLQILVLCSGCKGSLPSEFTVAATTDSLEVSWTSDVSYEFKVEIGGVSSKTCNSTMDSPCTAQSLTPGSGHSIKVVNSIGDTVSEDTYYTKPAEPTNIQLTKSTTSPTTSLSVAWTNGQNNDNAVVYKVRLDRQSSQTTTGTEIQTTSNHAFTGLTPGAGYKVVVWAEVGDSSAKTTSKVVDSGTQSIYTEPAEPTNIQLTKSTTSPTTSLTVAWTNGQNNDNAVVYKVRLDRQSSQTTTEPAEPTNIQLTKSTTSPTTSLTVAWTNGQNNDNAVVYKVRLDRQSSQTTTGTEIQTTSNHAFTGLTPGAGYKVVVWAEVGDSSAKTTSKVVDSGTQSIYTEPAEPTNIQLTKSTTSPTTSLTVAWTNGQNNDNAVVYKVRLDRQSTPATTGTEIETTSNHEFTGLTPGAGYKVFVWAEVGDSSAKTTSEVVDSGTQSIYTVSEKPNNLREIIINKTTTSIHIQWDGPLHGLESGYYIAWFNEDQSNSKHDVVTETFKTISGLEPGQVYVVTVYTITNGVRGAWISRTFKTIPDKINNLREIIEYRASTSIDILWDVPSKGLYPEYYVEWLKNDYLIDHDTITYNGSGLRYETAIRDQRNYKITIPNLIPGVSYTFRILPYSINNYNTKIFSQTSKETKETTVPLPPTVECLNVRKTSFKLIITKPLFGLVKEYFISCESCTKNITTNPNFYSNKTRYIITSSTPLTSYTYKVQSVQIGSNGAMILSSPVNGVCIRTSGPPGPVEVFEIISIKPYEVSLKWKPPTAENGVIQGYTIVYYGKKEGKDTEVPNYEISTNLAARNITISNLKAGFQYIFNIYARNGENGVKKKLTVILPIDAPAIDIFYNREPTITTLKNNEDGIKWNKVALNFTNPFINRNCEIVSYSVIVAEADSTDEKLNTEINETWYTAYRQHPSPPYAAIYKCEQLFETDRTCNSIYSTKGFRWKRSVSQSTATIVIGEDTSCDSAKIAHDIYCNGPLKQKTKYRIFIRAYNEESEFTDAKSAIIQTGQKPLPVTIIVSVLIVVAVLLILVVVVSLLISGKIKCLQRRQTEYEKDCHPIKTIEFNEHCKELPIAMCTKCAFGYEKLKLMKLALPTRAGNLQRNKHKNRFMDILPPDLSRVVLLSNNMDKGSDYINASWMPGYNSTREFIVSQAPLDTTVDDNWRMIWEYNCQAVVMLIKCIENGRVKGNHYWPYDREPMFYNDLQVQIVRETVDNNHTNPEYIITEMTLSQGKEVRHVKHFQYLVWPENGLPESPESMIHFVKLIRSNLTYDRPTIVHCSSGVGRSGVFILIDRLLQTSREHEIVDIAGILQEMWLNRPFIVQTLQQYSFVHECLKYELEHGNICYENITGAAVYSSIDMGGEMSQTQDYMQIEDIHWSDTMM</sequence>
<feature type="domain" description="Tyrosine-protein phosphatase" evidence="14">
    <location>
        <begin position="1087"/>
        <end position="1344"/>
    </location>
</feature>
<dbReference type="SMART" id="SM00404">
    <property type="entry name" value="PTPc_motif"/>
    <property type="match status" value="1"/>
</dbReference>
<keyword evidence="7" id="KW-0904">Protein phosphatase</keyword>
<dbReference type="PANTHER" id="PTHR46957">
    <property type="entry name" value="CYTOKINE RECEPTOR"/>
    <property type="match status" value="1"/>
</dbReference>
<feature type="domain" description="Tyrosine specific protein phosphatases" evidence="15">
    <location>
        <begin position="1262"/>
        <end position="1335"/>
    </location>
</feature>
<dbReference type="InterPro" id="IPR003595">
    <property type="entry name" value="Tyr_Pase_cat"/>
</dbReference>
<comment type="caution">
    <text evidence="17">The sequence shown here is derived from an EMBL/GenBank/DDBJ whole genome shotgun (WGS) entry which is preliminary data.</text>
</comment>
<feature type="transmembrane region" description="Helical" evidence="12">
    <location>
        <begin position="1022"/>
        <end position="1044"/>
    </location>
</feature>
<dbReference type="Gene3D" id="2.60.40.10">
    <property type="entry name" value="Immunoglobulins"/>
    <property type="match status" value="6"/>
</dbReference>
<feature type="domain" description="Fibronectin type-III" evidence="16">
    <location>
        <begin position="449"/>
        <end position="539"/>
    </location>
</feature>
<dbReference type="Pfam" id="PF00041">
    <property type="entry name" value="fn3"/>
    <property type="match status" value="2"/>
</dbReference>
<evidence type="ECO:0000256" key="3">
    <source>
        <dbReference type="ARBA" id="ARBA00022692"/>
    </source>
</evidence>
<protein>
    <recommendedName>
        <fullName evidence="2">protein-tyrosine-phosphatase</fullName>
        <ecNumber evidence="2">3.1.3.48</ecNumber>
    </recommendedName>
</protein>
<keyword evidence="9 12" id="KW-0472">Membrane</keyword>
<evidence type="ECO:0000313" key="18">
    <source>
        <dbReference type="Proteomes" id="UP001208570"/>
    </source>
</evidence>
<accession>A0AAD9ISI6</accession>
<evidence type="ECO:0000256" key="2">
    <source>
        <dbReference type="ARBA" id="ARBA00013064"/>
    </source>
</evidence>
<dbReference type="InterPro" id="IPR000242">
    <property type="entry name" value="PTP_cat"/>
</dbReference>
<feature type="signal peptide" evidence="13">
    <location>
        <begin position="1"/>
        <end position="18"/>
    </location>
</feature>
<dbReference type="GO" id="GO:0016020">
    <property type="term" value="C:membrane"/>
    <property type="evidence" value="ECO:0007669"/>
    <property type="project" value="UniProtKB-SubCell"/>
</dbReference>
<dbReference type="PROSITE" id="PS50056">
    <property type="entry name" value="TYR_PHOSPHATASE_2"/>
    <property type="match status" value="1"/>
</dbReference>
<dbReference type="InterPro" id="IPR036116">
    <property type="entry name" value="FN3_sf"/>
</dbReference>
<comment type="subcellular location">
    <subcellularLocation>
        <location evidence="1">Membrane</location>
        <topology evidence="1">Single-pass type I membrane protein</topology>
    </subcellularLocation>
</comment>
<evidence type="ECO:0000256" key="4">
    <source>
        <dbReference type="ARBA" id="ARBA00022729"/>
    </source>
</evidence>
<feature type="domain" description="Fibronectin type-III" evidence="16">
    <location>
        <begin position="349"/>
        <end position="443"/>
    </location>
</feature>
<dbReference type="SMART" id="SM00194">
    <property type="entry name" value="PTPc"/>
    <property type="match status" value="1"/>
</dbReference>
<dbReference type="EC" id="3.1.3.48" evidence="2"/>
<evidence type="ECO:0000256" key="9">
    <source>
        <dbReference type="ARBA" id="ARBA00023136"/>
    </source>
</evidence>
<keyword evidence="10" id="KW-0325">Glycoprotein</keyword>
<dbReference type="Pfam" id="PF00102">
    <property type="entry name" value="Y_phosphatase"/>
    <property type="match status" value="1"/>
</dbReference>
<dbReference type="InterPro" id="IPR000387">
    <property type="entry name" value="Tyr_Pase_dom"/>
</dbReference>
<evidence type="ECO:0000259" key="15">
    <source>
        <dbReference type="PROSITE" id="PS50056"/>
    </source>
</evidence>
<dbReference type="CDD" id="cd00063">
    <property type="entry name" value="FN3"/>
    <property type="match status" value="3"/>
</dbReference>
<dbReference type="InterPro" id="IPR003961">
    <property type="entry name" value="FN3_dom"/>
</dbReference>
<dbReference type="InterPro" id="IPR041201">
    <property type="entry name" value="PTPRJ_TM"/>
</dbReference>
<dbReference type="InterPro" id="IPR016130">
    <property type="entry name" value="Tyr_Pase_AS"/>
</dbReference>
<organism evidence="17 18">
    <name type="scientific">Paralvinella palmiformis</name>
    <dbReference type="NCBI Taxonomy" id="53620"/>
    <lineage>
        <taxon>Eukaryota</taxon>
        <taxon>Metazoa</taxon>
        <taxon>Spiralia</taxon>
        <taxon>Lophotrochozoa</taxon>
        <taxon>Annelida</taxon>
        <taxon>Polychaeta</taxon>
        <taxon>Sedentaria</taxon>
        <taxon>Canalipalpata</taxon>
        <taxon>Terebellida</taxon>
        <taxon>Terebelliformia</taxon>
        <taxon>Alvinellidae</taxon>
        <taxon>Paralvinella</taxon>
    </lineage>
</organism>
<evidence type="ECO:0000256" key="6">
    <source>
        <dbReference type="ARBA" id="ARBA00022801"/>
    </source>
</evidence>
<evidence type="ECO:0000256" key="10">
    <source>
        <dbReference type="ARBA" id="ARBA00023180"/>
    </source>
</evidence>
<feature type="compositionally biased region" description="Polar residues" evidence="11">
    <location>
        <begin position="239"/>
        <end position="255"/>
    </location>
</feature>
<feature type="domain" description="Fibronectin type-III" evidence="16">
    <location>
        <begin position="99"/>
        <end position="198"/>
    </location>
</feature>
<dbReference type="InterPro" id="IPR029021">
    <property type="entry name" value="Prot-tyrosine_phosphatase-like"/>
</dbReference>
<dbReference type="SMART" id="SM00060">
    <property type="entry name" value="FN3"/>
    <property type="match status" value="8"/>
</dbReference>
<keyword evidence="8 12" id="KW-1133">Transmembrane helix</keyword>
<evidence type="ECO:0000256" key="12">
    <source>
        <dbReference type="SAM" id="Phobius"/>
    </source>
</evidence>
<dbReference type="InterPro" id="IPR013783">
    <property type="entry name" value="Ig-like_fold"/>
</dbReference>
<dbReference type="PROSITE" id="PS50055">
    <property type="entry name" value="TYR_PHOSPHATASE_PTP"/>
    <property type="match status" value="1"/>
</dbReference>
<feature type="domain" description="Fibronectin type-III" evidence="16">
    <location>
        <begin position="744"/>
        <end position="846"/>
    </location>
</feature>
<dbReference type="Gene3D" id="3.90.190.10">
    <property type="entry name" value="Protein tyrosine phosphatase superfamily"/>
    <property type="match status" value="1"/>
</dbReference>
<dbReference type="GO" id="GO:0032502">
    <property type="term" value="P:developmental process"/>
    <property type="evidence" value="ECO:0007669"/>
    <property type="project" value="UniProtKB-ARBA"/>
</dbReference>
<dbReference type="InterPro" id="IPR050713">
    <property type="entry name" value="RTP_Phos/Ushers"/>
</dbReference>
<dbReference type="SUPFAM" id="SSF49265">
    <property type="entry name" value="Fibronectin type III"/>
    <property type="match status" value="5"/>
</dbReference>
<evidence type="ECO:0000256" key="7">
    <source>
        <dbReference type="ARBA" id="ARBA00022912"/>
    </source>
</evidence>
<reference evidence="17" key="1">
    <citation type="journal article" date="2023" name="Mol. Biol. Evol.">
        <title>Third-Generation Sequencing Reveals the Adaptive Role of the Epigenome in Three Deep-Sea Polychaetes.</title>
        <authorList>
            <person name="Perez M."/>
            <person name="Aroh O."/>
            <person name="Sun Y."/>
            <person name="Lan Y."/>
            <person name="Juniper S.K."/>
            <person name="Young C.R."/>
            <person name="Angers B."/>
            <person name="Qian P.Y."/>
        </authorList>
    </citation>
    <scope>NUCLEOTIDE SEQUENCE</scope>
    <source>
        <strain evidence="17">P08H-3</strain>
    </source>
</reference>
<evidence type="ECO:0000256" key="5">
    <source>
        <dbReference type="ARBA" id="ARBA00022737"/>
    </source>
</evidence>
<evidence type="ECO:0000259" key="14">
    <source>
        <dbReference type="PROSITE" id="PS50055"/>
    </source>
</evidence>
<keyword evidence="4 13" id="KW-0732">Signal</keyword>
<evidence type="ECO:0000256" key="11">
    <source>
        <dbReference type="SAM" id="MobiDB-lite"/>
    </source>
</evidence>
<evidence type="ECO:0000313" key="17">
    <source>
        <dbReference type="EMBL" id="KAK2140161.1"/>
    </source>
</evidence>
<dbReference type="Proteomes" id="UP001208570">
    <property type="component" value="Unassembled WGS sequence"/>
</dbReference>
<proteinExistence type="predicted"/>
<keyword evidence="18" id="KW-1185">Reference proteome</keyword>
<dbReference type="PANTHER" id="PTHR46957:SF3">
    <property type="entry name" value="CYTOKINE RECEPTOR"/>
    <property type="match status" value="1"/>
</dbReference>
<evidence type="ECO:0000259" key="16">
    <source>
        <dbReference type="PROSITE" id="PS50853"/>
    </source>
</evidence>
<gene>
    <name evidence="17" type="ORF">LSH36_1458g00034</name>
</gene>
<keyword evidence="6" id="KW-0378">Hydrolase</keyword>
<feature type="chain" id="PRO_5042193666" description="protein-tyrosine-phosphatase" evidence="13">
    <location>
        <begin position="19"/>
        <end position="1389"/>
    </location>
</feature>
<dbReference type="EMBL" id="JAODUP010001458">
    <property type="protein sequence ID" value="KAK2140161.1"/>
    <property type="molecule type" value="Genomic_DNA"/>
</dbReference>
<keyword evidence="5" id="KW-0677">Repeat</keyword>
<dbReference type="SUPFAM" id="SSF52799">
    <property type="entry name" value="(Phosphotyrosine protein) phosphatases II"/>
    <property type="match status" value="1"/>
</dbReference>
<dbReference type="PROSITE" id="PS50853">
    <property type="entry name" value="FN3"/>
    <property type="match status" value="5"/>
</dbReference>
<dbReference type="PROSITE" id="PS00383">
    <property type="entry name" value="TYR_PHOSPHATASE_1"/>
    <property type="match status" value="1"/>
</dbReference>
<name>A0AAD9ISI6_9ANNE</name>
<dbReference type="GO" id="GO:0004725">
    <property type="term" value="F:protein tyrosine phosphatase activity"/>
    <property type="evidence" value="ECO:0007669"/>
    <property type="project" value="UniProtKB-EC"/>
</dbReference>
<keyword evidence="3 12" id="KW-0812">Transmembrane</keyword>
<evidence type="ECO:0000256" key="13">
    <source>
        <dbReference type="SAM" id="SignalP"/>
    </source>
</evidence>
<evidence type="ECO:0000256" key="1">
    <source>
        <dbReference type="ARBA" id="ARBA00004479"/>
    </source>
</evidence>